<name>A0A6A6CM73_ZASCE</name>
<feature type="region of interest" description="Disordered" evidence="1">
    <location>
        <begin position="897"/>
        <end position="929"/>
    </location>
</feature>
<protein>
    <recommendedName>
        <fullName evidence="2">T6SS Phospholipase effector Tle1-like catalytic domain-containing protein</fullName>
    </recommendedName>
</protein>
<sequence length="945" mass="105098">MAATGTVRGANPPHRRRLILCVDGPDGGERLGSHGPLTNVYNILACAKEGEVTDQYGGTWIQERHYEGGRALKEQGTIARFKREAPGEVIERVYKRCCELSQDDEVWMIGAGRGAYAVRAVAGLLHYIRRLKSTGNDFHQDYKRALKVYAAVQGKRELGAGQMNHMLQFDTLPAPSIRYIGAFDTIKADDPSFDTSLNDSIQHLRHAVALHEDRRDFVPAYIFPDQEMMCKMNVKDRTFVQAWFAGTHDDIVGGSADHAGLSLYPLQWMLLECKGLGLVLEFHGNAQYAPAIDDPLTLVFPSSIEQGKGVDPWDCTSENGIRTAMQDLRKVHDLPAYGSRYKVRINRAHGSWFKKPREPFARKQNSTAESVLQGYYSQGPAGTIIHPSVYSLIDENVTVVMETKHAQLVQHLSEWSSTMLGETEQVVDDGTTKITKSMPNPGFWSRSDNFEIDVDSLPPLRILVCGYPGVGKSNLVSKVFGVDLGIVSERRSGIHNVHEEIRIEGRDDLLLHDSKGFEGGGVKELEDVKQFIRKRATEPSLANRLHVIWFCLEANTTRTTQTASHAIFEALHECHGDVPVVLVATKKDQYINMRYGEQLSEFQSQGVEIGPEQFAQCQKYAQEELEKRAQLMVDEISSLKGGRVDAWVCVSRNDPKSIEQLTERSSSVFKDEATRLMYVKAQMTRPDLKINMAIFMAMRRYRHAVGAATTSGLFPLLPTATRQGMKNDIYRRIVACFGVKGLQAKQALQAIKDQMSESTSVRGTRTYWGEALALLSTGSIYMASPITAPAAAAIMVPHMAHLFLCTTCDLILVLAKSFQVASYGGRAQPDISDVQTAARAVRDHTEPIHAAIAELIPANSPLAAFRYGIIQAKARDLLEMNWKRLASDTSFTKDSQILIPRSSRSSSSRSELPVRSRGPDQGLVELDANREVVEADSRNVYPELE</sequence>
<dbReference type="InterPro" id="IPR027417">
    <property type="entry name" value="P-loop_NTPase"/>
</dbReference>
<reference evidence="3" key="1">
    <citation type="journal article" date="2020" name="Stud. Mycol.">
        <title>101 Dothideomycetes genomes: a test case for predicting lifestyles and emergence of pathogens.</title>
        <authorList>
            <person name="Haridas S."/>
            <person name="Albert R."/>
            <person name="Binder M."/>
            <person name="Bloem J."/>
            <person name="Labutti K."/>
            <person name="Salamov A."/>
            <person name="Andreopoulos B."/>
            <person name="Baker S."/>
            <person name="Barry K."/>
            <person name="Bills G."/>
            <person name="Bluhm B."/>
            <person name="Cannon C."/>
            <person name="Castanera R."/>
            <person name="Culley D."/>
            <person name="Daum C."/>
            <person name="Ezra D."/>
            <person name="Gonzalez J."/>
            <person name="Henrissat B."/>
            <person name="Kuo A."/>
            <person name="Liang C."/>
            <person name="Lipzen A."/>
            <person name="Lutzoni F."/>
            <person name="Magnuson J."/>
            <person name="Mondo S."/>
            <person name="Nolan M."/>
            <person name="Ohm R."/>
            <person name="Pangilinan J."/>
            <person name="Park H.-J."/>
            <person name="Ramirez L."/>
            <person name="Alfaro M."/>
            <person name="Sun H."/>
            <person name="Tritt A."/>
            <person name="Yoshinaga Y."/>
            <person name="Zwiers L.-H."/>
            <person name="Turgeon B."/>
            <person name="Goodwin S."/>
            <person name="Spatafora J."/>
            <person name="Crous P."/>
            <person name="Grigoriev I."/>
        </authorList>
    </citation>
    <scope>NUCLEOTIDE SEQUENCE</scope>
    <source>
        <strain evidence="3">ATCC 36951</strain>
    </source>
</reference>
<dbReference type="EMBL" id="ML993592">
    <property type="protein sequence ID" value="KAF2167713.1"/>
    <property type="molecule type" value="Genomic_DNA"/>
</dbReference>
<dbReference type="CDD" id="cd00882">
    <property type="entry name" value="Ras_like_GTPase"/>
    <property type="match status" value="1"/>
</dbReference>
<dbReference type="PANTHER" id="PTHR33840:SF1">
    <property type="entry name" value="TLE1 PHOSPHOLIPASE DOMAIN-CONTAINING PROTEIN"/>
    <property type="match status" value="1"/>
</dbReference>
<proteinExistence type="predicted"/>
<evidence type="ECO:0000256" key="1">
    <source>
        <dbReference type="SAM" id="MobiDB-lite"/>
    </source>
</evidence>
<evidence type="ECO:0000259" key="2">
    <source>
        <dbReference type="Pfam" id="PF09994"/>
    </source>
</evidence>
<dbReference type="OrthoDB" id="59699at2759"/>
<dbReference type="SUPFAM" id="SSF52540">
    <property type="entry name" value="P-loop containing nucleoside triphosphate hydrolases"/>
    <property type="match status" value="1"/>
</dbReference>
<evidence type="ECO:0000313" key="3">
    <source>
        <dbReference type="EMBL" id="KAF2167713.1"/>
    </source>
</evidence>
<dbReference type="PANTHER" id="PTHR33840">
    <property type="match status" value="1"/>
</dbReference>
<feature type="compositionally biased region" description="Low complexity" evidence="1">
    <location>
        <begin position="901"/>
        <end position="910"/>
    </location>
</feature>
<dbReference type="GeneID" id="54559339"/>
<dbReference type="Gene3D" id="3.40.50.300">
    <property type="entry name" value="P-loop containing nucleotide triphosphate hydrolases"/>
    <property type="match status" value="1"/>
</dbReference>
<evidence type="ECO:0000313" key="4">
    <source>
        <dbReference type="Proteomes" id="UP000799537"/>
    </source>
</evidence>
<organism evidence="3 4">
    <name type="scientific">Zasmidium cellare ATCC 36951</name>
    <dbReference type="NCBI Taxonomy" id="1080233"/>
    <lineage>
        <taxon>Eukaryota</taxon>
        <taxon>Fungi</taxon>
        <taxon>Dikarya</taxon>
        <taxon>Ascomycota</taxon>
        <taxon>Pezizomycotina</taxon>
        <taxon>Dothideomycetes</taxon>
        <taxon>Dothideomycetidae</taxon>
        <taxon>Mycosphaerellales</taxon>
        <taxon>Mycosphaerellaceae</taxon>
        <taxon>Zasmidium</taxon>
    </lineage>
</organism>
<dbReference type="Pfam" id="PF09994">
    <property type="entry name" value="T6SS_Tle1-like_cat"/>
    <property type="match status" value="1"/>
</dbReference>
<dbReference type="RefSeq" id="XP_033668602.1">
    <property type="nucleotide sequence ID" value="XM_033806067.1"/>
</dbReference>
<accession>A0A6A6CM73</accession>
<feature type="domain" description="T6SS Phospholipase effector Tle1-like catalytic" evidence="2">
    <location>
        <begin position="16"/>
        <end position="270"/>
    </location>
</feature>
<dbReference type="AlphaFoldDB" id="A0A6A6CM73"/>
<keyword evidence="4" id="KW-1185">Reference proteome</keyword>
<gene>
    <name evidence="3" type="ORF">M409DRAFT_21866</name>
</gene>
<dbReference type="InterPro" id="IPR018712">
    <property type="entry name" value="Tle1-like_cat"/>
</dbReference>
<dbReference type="Proteomes" id="UP000799537">
    <property type="component" value="Unassembled WGS sequence"/>
</dbReference>